<dbReference type="AlphaFoldDB" id="A0A9D2SA08"/>
<organism evidence="2 3">
    <name type="scientific">Candidatus Eubacterium faecale</name>
    <dbReference type="NCBI Taxonomy" id="2838568"/>
    <lineage>
        <taxon>Bacteria</taxon>
        <taxon>Bacillati</taxon>
        <taxon>Bacillota</taxon>
        <taxon>Clostridia</taxon>
        <taxon>Eubacteriales</taxon>
        <taxon>Eubacteriaceae</taxon>
        <taxon>Eubacterium</taxon>
    </lineage>
</organism>
<comment type="caution">
    <text evidence="2">The sequence shown here is derived from an EMBL/GenBank/DDBJ whole genome shotgun (WGS) entry which is preliminary data.</text>
</comment>
<reference evidence="2" key="1">
    <citation type="journal article" date="2021" name="PeerJ">
        <title>Extensive microbial diversity within the chicken gut microbiome revealed by metagenomics and culture.</title>
        <authorList>
            <person name="Gilroy R."/>
            <person name="Ravi A."/>
            <person name="Getino M."/>
            <person name="Pursley I."/>
            <person name="Horton D.L."/>
            <person name="Alikhan N.F."/>
            <person name="Baker D."/>
            <person name="Gharbi K."/>
            <person name="Hall N."/>
            <person name="Watson M."/>
            <person name="Adriaenssens E.M."/>
            <person name="Foster-Nyarko E."/>
            <person name="Jarju S."/>
            <person name="Secka A."/>
            <person name="Antonio M."/>
            <person name="Oren A."/>
            <person name="Chaudhuri R.R."/>
            <person name="La Ragione R."/>
            <person name="Hildebrand F."/>
            <person name="Pallen M.J."/>
        </authorList>
    </citation>
    <scope>NUCLEOTIDE SEQUENCE</scope>
    <source>
        <strain evidence="2">CHK188-16595</strain>
    </source>
</reference>
<evidence type="ECO:0000313" key="2">
    <source>
        <dbReference type="EMBL" id="HJB75015.1"/>
    </source>
</evidence>
<dbReference type="SMART" id="SM00901">
    <property type="entry name" value="FRG"/>
    <property type="match status" value="1"/>
</dbReference>
<dbReference type="InterPro" id="IPR014966">
    <property type="entry name" value="FRG-dom"/>
</dbReference>
<dbReference type="EMBL" id="DWXN01000010">
    <property type="protein sequence ID" value="HJB75015.1"/>
    <property type="molecule type" value="Genomic_DNA"/>
</dbReference>
<dbReference type="Pfam" id="PF08867">
    <property type="entry name" value="FRG"/>
    <property type="match status" value="1"/>
</dbReference>
<evidence type="ECO:0000313" key="3">
    <source>
        <dbReference type="Proteomes" id="UP000823877"/>
    </source>
</evidence>
<name>A0A9D2SA08_9FIRM</name>
<accession>A0A9D2SA08</accession>
<gene>
    <name evidence="2" type="ORF">IAA37_04985</name>
</gene>
<protein>
    <submittedName>
        <fullName evidence="2">FRG domain-containing protein</fullName>
    </submittedName>
</protein>
<sequence>MERKLNLFNDIGRKIEDELDFDFSVSEIRIEDSQSFYQRIKQPFDQDFSNPNRKIFYRGERINDLSRPLIPTLLRDKQKLLRSDEPVADINSEFLLDYYKNMGEFYNIFQRVFGSVTRYRLYELCAFAQHYLDVSPFIDFTKSLYVALSFALKGRDHFEEDIVLYTAELSDTDNYTKDIVTAECWLNMYNVTVYNSPQNIKRIKKSELAPAVLRRVKDLMDGNMLETSPQAKLIDIPTNDFTKYQQGVFLLLTDFSLIHKSYLTKNVRKEFLIKKYIISRELCPELAKIVREEAPWYEYECLFDIKTAMRRAAYQDKM</sequence>
<feature type="domain" description="FRG" evidence="1">
    <location>
        <begin position="51"/>
        <end position="165"/>
    </location>
</feature>
<dbReference type="Proteomes" id="UP000823877">
    <property type="component" value="Unassembled WGS sequence"/>
</dbReference>
<evidence type="ECO:0000259" key="1">
    <source>
        <dbReference type="SMART" id="SM00901"/>
    </source>
</evidence>
<proteinExistence type="predicted"/>
<reference evidence="2" key="2">
    <citation type="submission" date="2021-04" db="EMBL/GenBank/DDBJ databases">
        <authorList>
            <person name="Gilroy R."/>
        </authorList>
    </citation>
    <scope>NUCLEOTIDE SEQUENCE</scope>
    <source>
        <strain evidence="2">CHK188-16595</strain>
    </source>
</reference>